<dbReference type="Pfam" id="PF00665">
    <property type="entry name" value="rve"/>
    <property type="match status" value="1"/>
</dbReference>
<evidence type="ECO:0000256" key="6">
    <source>
        <dbReference type="ARBA" id="ARBA00022918"/>
    </source>
</evidence>
<dbReference type="PROSITE" id="PS50994">
    <property type="entry name" value="INTEGRASE"/>
    <property type="match status" value="1"/>
</dbReference>
<dbReference type="GO" id="GO:0015074">
    <property type="term" value="P:DNA integration"/>
    <property type="evidence" value="ECO:0007669"/>
    <property type="project" value="InterPro"/>
</dbReference>
<proteinExistence type="predicted"/>
<evidence type="ECO:0000256" key="2">
    <source>
        <dbReference type="ARBA" id="ARBA00022695"/>
    </source>
</evidence>
<dbReference type="GO" id="GO:0004519">
    <property type="term" value="F:endonuclease activity"/>
    <property type="evidence" value="ECO:0007669"/>
    <property type="project" value="UniProtKB-KW"/>
</dbReference>
<evidence type="ECO:0000256" key="3">
    <source>
        <dbReference type="ARBA" id="ARBA00022722"/>
    </source>
</evidence>
<feature type="domain" description="Integrase catalytic" evidence="7">
    <location>
        <begin position="1"/>
        <end position="64"/>
    </location>
</feature>
<dbReference type="InterPro" id="IPR001584">
    <property type="entry name" value="Integrase_cat-core"/>
</dbReference>
<reference evidence="8 9" key="1">
    <citation type="submission" date="2019-09" db="EMBL/GenBank/DDBJ databases">
        <title>Bird 10,000 Genomes (B10K) Project - Family phase.</title>
        <authorList>
            <person name="Zhang G."/>
        </authorList>
    </citation>
    <scope>NUCLEOTIDE SEQUENCE [LARGE SCALE GENOMIC DNA]</scope>
    <source>
        <strain evidence="8">B10K-DU-002-83</strain>
    </source>
</reference>
<organism evidence="8 9">
    <name type="scientific">Hypocryptadius cinnamomeus</name>
    <dbReference type="NCBI Taxonomy" id="589841"/>
    <lineage>
        <taxon>Eukaryota</taxon>
        <taxon>Metazoa</taxon>
        <taxon>Chordata</taxon>
        <taxon>Craniata</taxon>
        <taxon>Vertebrata</taxon>
        <taxon>Euteleostomi</taxon>
        <taxon>Archelosauria</taxon>
        <taxon>Archosauria</taxon>
        <taxon>Dinosauria</taxon>
        <taxon>Saurischia</taxon>
        <taxon>Theropoda</taxon>
        <taxon>Coelurosauria</taxon>
        <taxon>Aves</taxon>
        <taxon>Neognathae</taxon>
        <taxon>Neoaves</taxon>
        <taxon>Telluraves</taxon>
        <taxon>Australaves</taxon>
        <taxon>Passeriformes</taxon>
        <taxon>Sylvioidea</taxon>
        <taxon>Zosteropidae</taxon>
        <taxon>Hypocryptadius</taxon>
    </lineage>
</organism>
<feature type="non-terminal residue" evidence="8">
    <location>
        <position position="64"/>
    </location>
</feature>
<dbReference type="Proteomes" id="UP000574191">
    <property type="component" value="Unassembled WGS sequence"/>
</dbReference>
<keyword evidence="5" id="KW-0378">Hydrolase</keyword>
<dbReference type="SUPFAM" id="SSF53098">
    <property type="entry name" value="Ribonuclease H-like"/>
    <property type="match status" value="1"/>
</dbReference>
<evidence type="ECO:0000256" key="5">
    <source>
        <dbReference type="ARBA" id="ARBA00022801"/>
    </source>
</evidence>
<dbReference type="GO" id="GO:0035613">
    <property type="term" value="F:RNA stem-loop binding"/>
    <property type="evidence" value="ECO:0007669"/>
    <property type="project" value="TreeGrafter"/>
</dbReference>
<dbReference type="OrthoDB" id="9386368at2759"/>
<keyword evidence="9" id="KW-1185">Reference proteome</keyword>
<dbReference type="Gene3D" id="3.30.420.10">
    <property type="entry name" value="Ribonuclease H-like superfamily/Ribonuclease H"/>
    <property type="match status" value="1"/>
</dbReference>
<keyword evidence="4" id="KW-0255">Endonuclease</keyword>
<dbReference type="InterPro" id="IPR012337">
    <property type="entry name" value="RNaseH-like_sf"/>
</dbReference>
<dbReference type="InterPro" id="IPR036397">
    <property type="entry name" value="RNaseH_sf"/>
</dbReference>
<keyword evidence="6" id="KW-0695">RNA-directed DNA polymerase</keyword>
<dbReference type="EMBL" id="VYZP01037655">
    <property type="protein sequence ID" value="NXR90459.1"/>
    <property type="molecule type" value="Genomic_DNA"/>
</dbReference>
<evidence type="ECO:0000256" key="4">
    <source>
        <dbReference type="ARBA" id="ARBA00022759"/>
    </source>
</evidence>
<accession>A0A7L2Q113</accession>
<evidence type="ECO:0000313" key="8">
    <source>
        <dbReference type="EMBL" id="NXR90459.1"/>
    </source>
</evidence>
<evidence type="ECO:0000256" key="1">
    <source>
        <dbReference type="ARBA" id="ARBA00022679"/>
    </source>
</evidence>
<evidence type="ECO:0000313" key="9">
    <source>
        <dbReference type="Proteomes" id="UP000574191"/>
    </source>
</evidence>
<sequence length="64" mass="7257">KDVIKHFYMAFATLGVPKNIKTDNGPAYVSKNFREFIQQWGIAHTTSIPQNPTGQSIVKRAHEE</sequence>
<protein>
    <submittedName>
        <fullName evidence="8">POK19 protein</fullName>
    </submittedName>
</protein>
<dbReference type="AlphaFoldDB" id="A0A7L2Q113"/>
<keyword evidence="3" id="KW-0540">Nuclease</keyword>
<evidence type="ECO:0000259" key="7">
    <source>
        <dbReference type="PROSITE" id="PS50994"/>
    </source>
</evidence>
<keyword evidence="1" id="KW-0808">Transferase</keyword>
<comment type="caution">
    <text evidence="8">The sequence shown here is derived from an EMBL/GenBank/DDBJ whole genome shotgun (WGS) entry which is preliminary data.</text>
</comment>
<dbReference type="PANTHER" id="PTHR41694">
    <property type="entry name" value="ENDOGENOUS RETROVIRUS GROUP K MEMBER POL PROTEIN"/>
    <property type="match status" value="1"/>
</dbReference>
<name>A0A7L2Q113_9PASS</name>
<dbReference type="GO" id="GO:0003964">
    <property type="term" value="F:RNA-directed DNA polymerase activity"/>
    <property type="evidence" value="ECO:0007669"/>
    <property type="project" value="UniProtKB-KW"/>
</dbReference>
<dbReference type="GO" id="GO:0016787">
    <property type="term" value="F:hydrolase activity"/>
    <property type="evidence" value="ECO:0007669"/>
    <property type="project" value="UniProtKB-KW"/>
</dbReference>
<gene>
    <name evidence="8" type="primary">Ervk19_1</name>
    <name evidence="8" type="ORF">HYPCIN_R13407</name>
</gene>
<feature type="non-terminal residue" evidence="8">
    <location>
        <position position="1"/>
    </location>
</feature>
<keyword evidence="2" id="KW-0548">Nucleotidyltransferase</keyword>
<dbReference type="PANTHER" id="PTHR41694:SF3">
    <property type="entry name" value="RNA-DIRECTED DNA POLYMERASE-RELATED"/>
    <property type="match status" value="1"/>
</dbReference>